<protein>
    <recommendedName>
        <fullName evidence="11">Right handed beta helix domain-containing protein</fullName>
    </recommendedName>
</protein>
<proteinExistence type="predicted"/>
<feature type="chain" id="PRO_5012214413" description="Right handed beta helix domain-containing protein" evidence="9">
    <location>
        <begin position="18"/>
        <end position="1383"/>
    </location>
</feature>
<evidence type="ECO:0000256" key="6">
    <source>
        <dbReference type="ARBA" id="ARBA00023136"/>
    </source>
</evidence>
<evidence type="ECO:0000256" key="7">
    <source>
        <dbReference type="ARBA" id="ARBA00023237"/>
    </source>
</evidence>
<feature type="transmembrane region" description="Helical" evidence="8">
    <location>
        <begin position="1155"/>
        <end position="1181"/>
    </location>
</feature>
<keyword evidence="4" id="KW-0964">Secreted</keyword>
<organism evidence="10">
    <name type="scientific">Amphimedon queenslandica</name>
    <name type="common">Sponge</name>
    <dbReference type="NCBI Taxonomy" id="400682"/>
    <lineage>
        <taxon>Eukaryota</taxon>
        <taxon>Metazoa</taxon>
        <taxon>Porifera</taxon>
        <taxon>Demospongiae</taxon>
        <taxon>Heteroscleromorpha</taxon>
        <taxon>Haplosclerida</taxon>
        <taxon>Niphatidae</taxon>
        <taxon>Amphimedon</taxon>
    </lineage>
</organism>
<keyword evidence="7" id="KW-0998">Cell outer membrane</keyword>
<dbReference type="OrthoDB" id="5989148at2759"/>
<feature type="transmembrane region" description="Helical" evidence="8">
    <location>
        <begin position="1270"/>
        <end position="1288"/>
    </location>
</feature>
<dbReference type="InterPro" id="IPR011050">
    <property type="entry name" value="Pectin_lyase_fold/virulence"/>
</dbReference>
<feature type="transmembrane region" description="Helical" evidence="8">
    <location>
        <begin position="1300"/>
        <end position="1324"/>
    </location>
</feature>
<keyword evidence="8" id="KW-1133">Transmembrane helix</keyword>
<feature type="transmembrane region" description="Helical" evidence="8">
    <location>
        <begin position="1069"/>
        <end position="1088"/>
    </location>
</feature>
<feature type="transmembrane region" description="Helical" evidence="8">
    <location>
        <begin position="1095"/>
        <end position="1115"/>
    </location>
</feature>
<evidence type="ECO:0000256" key="1">
    <source>
        <dbReference type="ARBA" id="ARBA00004196"/>
    </source>
</evidence>
<evidence type="ECO:0000313" key="10">
    <source>
        <dbReference type="EnsemblMetazoa" id="Aqu2.1.26535_001"/>
    </source>
</evidence>
<dbReference type="SUPFAM" id="SSF51126">
    <property type="entry name" value="Pectin lyase-like"/>
    <property type="match status" value="1"/>
</dbReference>
<evidence type="ECO:0008006" key="11">
    <source>
        <dbReference type="Google" id="ProtNLM"/>
    </source>
</evidence>
<evidence type="ECO:0000256" key="2">
    <source>
        <dbReference type="ARBA" id="ARBA00004442"/>
    </source>
</evidence>
<sequence length="1383" mass="154278">ITLFLLVSIVVSQDISSTTFFFVASGRIHVIPGNFYSFAHFKYIAMRSYSEGIMDKPRLYNMSVIIQDSDMIKIENLEFDFLNLVNNSNIEVYGVILKGIYSVSLSSSNAVVCNTSFYGSYLPYSLFFENATVQLENVVISNSKSNGIYIDQIGNHSNLNNVRIWCDGCYALTIKGRHYSSYITVRDVVVTGGEIQFKSIFSHLSISNFEVTAYQNKTCNEFLFSVDDCSSDISITNLAVNEGQITIKITGNHFTIRNVTVKATKTSDVLTLESFLCSLLFIDGSSNSHNVNIMETKAIGGTITVEKITSNLSITGLYTDVALFVGHNGNNIDVSNVYVLGMMDVMFNRKNVTLRNIVVGSNNNFIITFETEIYNKPWNASGFTVLNSGSNIRISNVTVYNGIGLIMRNRNNISLKNVTVHVTDSFNKTNARKFLDPTSEIQLSGLAVANNYNGITLESITIINSMMAVIGNNNGIFISHIYLISYEQSQGVFISKNKDNIKLSDIIVDGYAEVFISQNGHYLTIKNKIHASQFIIMQNGNNISVINVTATNNTGLSFQSNGDNITLSNVTIKGVSTGCGLDFLYNKSPRGLINLINVTVSECNCGIYAYGQSLLSFTDHPTNLINNTSINNGAGMQIGKGIILKSNVEVNFINNTAYGVGGAIYVDISVLKIETLIEDCTFQNFTPIFMNNNALLAGNDVYNGKIWKCKGINIFNTIRRDIRTSPFTEAINCSANIYLQKFPTPLSSYITSTPIGVCLCINNTTTTTDCNARFIHKQLYPGQYISLPLVTVGMCGGISPTVLVITNTSTIEVLLNSSDSQETKRECKYFTYQLKMVTSKRKGTFFIKHRFDSIENQYRLYNSYLTVNVSFFKCPLGLELVSKVCQCNDALHNSGVAECDIQWMPHPIRRSGNNWLYYNHEHNCTVLHKHCPFDYCNVSSLYLSLNDGDTQCSHERSGILCGGCKAGLSLMLGSNRCHYCDNKYLSLTIAFIVVGIALVAFLTVCNMTVSIGSINGLLFYANIVKLNEVYFFPNGASIPVLSQFIAWLNLDLGIETCLYNGMDGYWKTWLQYAFPIYIWLLVGAIIIGSHYSTRICHLCGNNAVPVLATLILMSYSKLLQTVTKSLMSSTINCEGVKVKVWSVNGNIDYLSTKHIPLFVTAMLFLTVGLVYTVVVFTAQWLQRYSGKCCSKSSCDPVVKLKPFIDAYVGPYKDKYRFWTGLFLIVRLILTPVFSYTTTAIPQVNNYIIIFIASVALYLSRGIYRYNILNFLEAFYFSNLGLVTLLNLLSSNMGLNEEISLTITAASVSLCFITFNITVLVHVHIKKCHAVISKKFSKNRARSWEEFDLMEDNSRDETQYSPSHIITRRESMIFDFSIDNEHTL</sequence>
<feature type="transmembrane region" description="Helical" evidence="8">
    <location>
        <begin position="1243"/>
        <end position="1263"/>
    </location>
</feature>
<dbReference type="GO" id="GO:0005576">
    <property type="term" value="C:extracellular region"/>
    <property type="evidence" value="ECO:0007669"/>
    <property type="project" value="UniProtKB-SubCell"/>
</dbReference>
<feature type="transmembrane region" description="Helical" evidence="8">
    <location>
        <begin position="1217"/>
        <end position="1237"/>
    </location>
</feature>
<name>A0A1X7UFW1_AMPQE</name>
<keyword evidence="5 9" id="KW-0732">Signal</keyword>
<evidence type="ECO:0000256" key="5">
    <source>
        <dbReference type="ARBA" id="ARBA00022729"/>
    </source>
</evidence>
<evidence type="ECO:0000256" key="3">
    <source>
        <dbReference type="ARBA" id="ARBA00004613"/>
    </source>
</evidence>
<dbReference type="InParanoid" id="A0A1X7UFW1"/>
<feature type="signal peptide" evidence="9">
    <location>
        <begin position="1"/>
        <end position="17"/>
    </location>
</feature>
<dbReference type="SMART" id="SM00710">
    <property type="entry name" value="PbH1"/>
    <property type="match status" value="10"/>
</dbReference>
<dbReference type="EnsemblMetazoa" id="Aqu2.1.26535_001">
    <property type="protein sequence ID" value="Aqu2.1.26535_001"/>
    <property type="gene ID" value="Aqu2.1.26535"/>
</dbReference>
<evidence type="ECO:0000256" key="8">
    <source>
        <dbReference type="SAM" id="Phobius"/>
    </source>
</evidence>
<accession>A0A1X7UFW1</accession>
<keyword evidence="8" id="KW-0812">Transmembrane</keyword>
<dbReference type="NCBIfam" id="TIGR01376">
    <property type="entry name" value="POMP_repeat"/>
    <property type="match status" value="1"/>
</dbReference>
<comment type="subcellular location">
    <subcellularLocation>
        <location evidence="1">Cell envelope</location>
    </subcellularLocation>
    <subcellularLocation>
        <location evidence="2">Cell outer membrane</location>
    </subcellularLocation>
    <subcellularLocation>
        <location evidence="3">Secreted</location>
    </subcellularLocation>
</comment>
<dbReference type="InterPro" id="IPR003368">
    <property type="entry name" value="POMP_repeat"/>
</dbReference>
<evidence type="ECO:0000256" key="4">
    <source>
        <dbReference type="ARBA" id="ARBA00022525"/>
    </source>
</evidence>
<keyword evidence="6 8" id="KW-0472">Membrane</keyword>
<evidence type="ECO:0000256" key="9">
    <source>
        <dbReference type="SAM" id="SignalP"/>
    </source>
</evidence>
<feature type="transmembrane region" description="Helical" evidence="8">
    <location>
        <begin position="984"/>
        <end position="1009"/>
    </location>
</feature>
<reference evidence="10" key="1">
    <citation type="submission" date="2017-05" db="UniProtKB">
        <authorList>
            <consortium name="EnsemblMetazoa"/>
        </authorList>
    </citation>
    <scope>IDENTIFICATION</scope>
</reference>
<dbReference type="InterPro" id="IPR006626">
    <property type="entry name" value="PbH1"/>
</dbReference>